<reference evidence="2" key="1">
    <citation type="submission" date="2015-01" db="EMBL/GenBank/DDBJ databases">
        <authorList>
            <person name="Aksoy S."/>
            <person name="Warren W."/>
            <person name="Wilson R.K."/>
        </authorList>
    </citation>
    <scope>NUCLEOTIDE SEQUENCE [LARGE SCALE GENOMIC DNA]</scope>
    <source>
        <strain evidence="2">IAEA</strain>
    </source>
</reference>
<accession>A0A1B0BSB0</accession>
<sequence length="47" mass="5259">MCVGVLTFATERRDWISLSHECLSNLKGIYSGYERMPPANDVAIVSK</sequence>
<dbReference type="AlphaFoldDB" id="A0A1B0BSB0"/>
<dbReference type="VEuPathDB" id="VectorBase:GPPI039072"/>
<reference evidence="1" key="2">
    <citation type="submission" date="2020-05" db="UniProtKB">
        <authorList>
            <consortium name="EnsemblMetazoa"/>
        </authorList>
    </citation>
    <scope>IDENTIFICATION</scope>
    <source>
        <strain evidence="1">IAEA</strain>
    </source>
</reference>
<evidence type="ECO:0000313" key="1">
    <source>
        <dbReference type="EnsemblMetazoa" id="GPPI039072-PA"/>
    </source>
</evidence>
<dbReference type="EMBL" id="JXJN01019640">
    <property type="status" value="NOT_ANNOTATED_CDS"/>
    <property type="molecule type" value="Genomic_DNA"/>
</dbReference>
<name>A0A1B0BSB0_9MUSC</name>
<protein>
    <submittedName>
        <fullName evidence="1">Uncharacterized protein</fullName>
    </submittedName>
</protein>
<dbReference type="Proteomes" id="UP000092460">
    <property type="component" value="Unassembled WGS sequence"/>
</dbReference>
<dbReference type="EnsemblMetazoa" id="GPPI039072-RA">
    <property type="protein sequence ID" value="GPPI039072-PA"/>
    <property type="gene ID" value="GPPI039072"/>
</dbReference>
<keyword evidence="2" id="KW-1185">Reference proteome</keyword>
<evidence type="ECO:0000313" key="2">
    <source>
        <dbReference type="Proteomes" id="UP000092460"/>
    </source>
</evidence>
<organism evidence="1 2">
    <name type="scientific">Glossina palpalis gambiensis</name>
    <dbReference type="NCBI Taxonomy" id="67801"/>
    <lineage>
        <taxon>Eukaryota</taxon>
        <taxon>Metazoa</taxon>
        <taxon>Ecdysozoa</taxon>
        <taxon>Arthropoda</taxon>
        <taxon>Hexapoda</taxon>
        <taxon>Insecta</taxon>
        <taxon>Pterygota</taxon>
        <taxon>Neoptera</taxon>
        <taxon>Endopterygota</taxon>
        <taxon>Diptera</taxon>
        <taxon>Brachycera</taxon>
        <taxon>Muscomorpha</taxon>
        <taxon>Hippoboscoidea</taxon>
        <taxon>Glossinidae</taxon>
        <taxon>Glossina</taxon>
    </lineage>
</organism>
<proteinExistence type="predicted"/>